<gene>
    <name evidence="3" type="ORF">KK078_14970</name>
</gene>
<dbReference type="Gene3D" id="2.60.120.10">
    <property type="entry name" value="Jelly Rolls"/>
    <property type="match status" value="1"/>
</dbReference>
<dbReference type="SUPFAM" id="SSF47413">
    <property type="entry name" value="lambda repressor-like DNA-binding domains"/>
    <property type="match status" value="1"/>
</dbReference>
<evidence type="ECO:0000313" key="4">
    <source>
        <dbReference type="Proteomes" id="UP001319180"/>
    </source>
</evidence>
<dbReference type="AlphaFoldDB" id="A0AAP2D9R8"/>
<protein>
    <submittedName>
        <fullName evidence="3">XRE family transcriptional regulator</fullName>
    </submittedName>
</protein>
<dbReference type="RefSeq" id="WP_254091096.1">
    <property type="nucleotide sequence ID" value="NZ_JAHESC010000020.1"/>
</dbReference>
<dbReference type="PANTHER" id="PTHR46797">
    <property type="entry name" value="HTH-TYPE TRANSCRIPTIONAL REGULATOR"/>
    <property type="match status" value="1"/>
</dbReference>
<reference evidence="3 4" key="1">
    <citation type="submission" date="2021-05" db="EMBL/GenBank/DDBJ databases">
        <title>A Polyphasic approach of four new species of the genus Ohtaekwangia: Ohtaekwangia histidinii sp. nov., Ohtaekwangia cretensis sp. nov., Ohtaekwangia indiensis sp. nov., Ohtaekwangia reichenbachii sp. nov. from diverse environment.</title>
        <authorList>
            <person name="Octaviana S."/>
        </authorList>
    </citation>
    <scope>NUCLEOTIDE SEQUENCE [LARGE SCALE GENOMIC DNA]</scope>
    <source>
        <strain evidence="3 4">PWU37</strain>
    </source>
</reference>
<dbReference type="SUPFAM" id="SSF51182">
    <property type="entry name" value="RmlC-like cupins"/>
    <property type="match status" value="1"/>
</dbReference>
<dbReference type="CDD" id="cd00093">
    <property type="entry name" value="HTH_XRE"/>
    <property type="match status" value="1"/>
</dbReference>
<dbReference type="GO" id="GO:0005829">
    <property type="term" value="C:cytosol"/>
    <property type="evidence" value="ECO:0007669"/>
    <property type="project" value="TreeGrafter"/>
</dbReference>
<comment type="caution">
    <text evidence="3">The sequence shown here is derived from an EMBL/GenBank/DDBJ whole genome shotgun (WGS) entry which is preliminary data.</text>
</comment>
<dbReference type="PANTHER" id="PTHR46797:SF19">
    <property type="entry name" value="BLL2473 PROTEIN"/>
    <property type="match status" value="1"/>
</dbReference>
<dbReference type="Proteomes" id="UP001319180">
    <property type="component" value="Unassembled WGS sequence"/>
</dbReference>
<dbReference type="SMART" id="SM00530">
    <property type="entry name" value="HTH_XRE"/>
    <property type="match status" value="1"/>
</dbReference>
<evidence type="ECO:0000256" key="1">
    <source>
        <dbReference type="ARBA" id="ARBA00023125"/>
    </source>
</evidence>
<proteinExistence type="predicted"/>
<dbReference type="EMBL" id="JAHESC010000020">
    <property type="protein sequence ID" value="MBT1687869.1"/>
    <property type="molecule type" value="Genomic_DNA"/>
</dbReference>
<dbReference type="Pfam" id="PF07883">
    <property type="entry name" value="Cupin_2"/>
    <property type="match status" value="1"/>
</dbReference>
<dbReference type="CDD" id="cd02209">
    <property type="entry name" value="cupin_XRE_C"/>
    <property type="match status" value="1"/>
</dbReference>
<dbReference type="GO" id="GO:0003700">
    <property type="term" value="F:DNA-binding transcription factor activity"/>
    <property type="evidence" value="ECO:0007669"/>
    <property type="project" value="TreeGrafter"/>
</dbReference>
<feature type="domain" description="HTH cro/C1-type" evidence="2">
    <location>
        <begin position="14"/>
        <end position="68"/>
    </location>
</feature>
<dbReference type="InterPro" id="IPR011051">
    <property type="entry name" value="RmlC_Cupin_sf"/>
</dbReference>
<dbReference type="InterPro" id="IPR013096">
    <property type="entry name" value="Cupin_2"/>
</dbReference>
<dbReference type="GO" id="GO:0003677">
    <property type="term" value="F:DNA binding"/>
    <property type="evidence" value="ECO:0007669"/>
    <property type="project" value="UniProtKB-KW"/>
</dbReference>
<dbReference type="InterPro" id="IPR014710">
    <property type="entry name" value="RmlC-like_jellyroll"/>
</dbReference>
<dbReference type="InterPro" id="IPR001387">
    <property type="entry name" value="Cro/C1-type_HTH"/>
</dbReference>
<organism evidence="3 4">
    <name type="scientific">Dawidia soli</name>
    <dbReference type="NCBI Taxonomy" id="2782352"/>
    <lineage>
        <taxon>Bacteria</taxon>
        <taxon>Pseudomonadati</taxon>
        <taxon>Bacteroidota</taxon>
        <taxon>Cytophagia</taxon>
        <taxon>Cytophagales</taxon>
        <taxon>Chryseotaleaceae</taxon>
        <taxon>Dawidia</taxon>
    </lineage>
</organism>
<dbReference type="InterPro" id="IPR010982">
    <property type="entry name" value="Lambda_DNA-bd_dom_sf"/>
</dbReference>
<evidence type="ECO:0000259" key="2">
    <source>
        <dbReference type="PROSITE" id="PS50943"/>
    </source>
</evidence>
<dbReference type="Gene3D" id="1.10.260.40">
    <property type="entry name" value="lambda repressor-like DNA-binding domains"/>
    <property type="match status" value="1"/>
</dbReference>
<evidence type="ECO:0000313" key="3">
    <source>
        <dbReference type="EMBL" id="MBT1687869.1"/>
    </source>
</evidence>
<dbReference type="Pfam" id="PF01381">
    <property type="entry name" value="HTH_3"/>
    <property type="match status" value="1"/>
</dbReference>
<name>A0AAP2D9R8_9BACT</name>
<keyword evidence="1" id="KW-0238">DNA-binding</keyword>
<dbReference type="PROSITE" id="PS50943">
    <property type="entry name" value="HTH_CROC1"/>
    <property type="match status" value="1"/>
</dbReference>
<dbReference type="InterPro" id="IPR050807">
    <property type="entry name" value="TransReg_Diox_bact_type"/>
</dbReference>
<keyword evidence="4" id="KW-1185">Reference proteome</keyword>
<sequence>MIDNEVVSRIAKKIRSVRLEKNYTIQQLALRSNVSKGLLSKVENSRTIPSLPVFIMILQSLDISLKEFFEEMVLLNGREYLLVKKGECTSIDREAGAGFHYQYILSQNIPNCAMEAMLLTLDPGAKGRPTTTDGYAFQYILSGSCEYQINQETIRLDEGDSIYFNTSAPHLPVNRSRRKVVMLVVSFLLSK</sequence>
<accession>A0AAP2D9R8</accession>